<keyword evidence="3" id="KW-1185">Reference proteome</keyword>
<evidence type="ECO:0000313" key="2">
    <source>
        <dbReference type="EMBL" id="KAJ7227140.1"/>
    </source>
</evidence>
<name>A0AAD6YRF3_9AGAR</name>
<feature type="region of interest" description="Disordered" evidence="1">
    <location>
        <begin position="76"/>
        <end position="99"/>
    </location>
</feature>
<reference evidence="2" key="1">
    <citation type="submission" date="2023-03" db="EMBL/GenBank/DDBJ databases">
        <title>Massive genome expansion in bonnet fungi (Mycena s.s.) driven by repeated elements and novel gene families across ecological guilds.</title>
        <authorList>
            <consortium name="Lawrence Berkeley National Laboratory"/>
            <person name="Harder C.B."/>
            <person name="Miyauchi S."/>
            <person name="Viragh M."/>
            <person name="Kuo A."/>
            <person name="Thoen E."/>
            <person name="Andreopoulos B."/>
            <person name="Lu D."/>
            <person name="Skrede I."/>
            <person name="Drula E."/>
            <person name="Henrissat B."/>
            <person name="Morin E."/>
            <person name="Kohler A."/>
            <person name="Barry K."/>
            <person name="LaButti K."/>
            <person name="Morin E."/>
            <person name="Salamov A."/>
            <person name="Lipzen A."/>
            <person name="Mereny Z."/>
            <person name="Hegedus B."/>
            <person name="Baldrian P."/>
            <person name="Stursova M."/>
            <person name="Weitz H."/>
            <person name="Taylor A."/>
            <person name="Grigoriev I.V."/>
            <person name="Nagy L.G."/>
            <person name="Martin F."/>
            <person name="Kauserud H."/>
        </authorList>
    </citation>
    <scope>NUCLEOTIDE SEQUENCE</scope>
    <source>
        <strain evidence="2">9144</strain>
    </source>
</reference>
<evidence type="ECO:0000256" key="1">
    <source>
        <dbReference type="SAM" id="MobiDB-lite"/>
    </source>
</evidence>
<accession>A0AAD6YRF3</accession>
<proteinExistence type="predicted"/>
<comment type="caution">
    <text evidence="2">The sequence shown here is derived from an EMBL/GenBank/DDBJ whole genome shotgun (WGS) entry which is preliminary data.</text>
</comment>
<sequence length="192" mass="20916">QVVNIREGYQRLESKVHRSLRTQQGDATHLAQRSEQVAQFLSAAEQHADLFSAAEFSTLRTNAAKMQASLEKAAEESTLGTKEPPPKVMQKVPNGKGTGRKRLAINREFLGDALTMRGSNGIASALGCSARTVRRRALDAGLVQRAPPVRQRLLQEDGTMAEIWSSTGPTISAISNDPNELDRQVADILTLL</sequence>
<organism evidence="2 3">
    <name type="scientific">Mycena pura</name>
    <dbReference type="NCBI Taxonomy" id="153505"/>
    <lineage>
        <taxon>Eukaryota</taxon>
        <taxon>Fungi</taxon>
        <taxon>Dikarya</taxon>
        <taxon>Basidiomycota</taxon>
        <taxon>Agaricomycotina</taxon>
        <taxon>Agaricomycetes</taxon>
        <taxon>Agaricomycetidae</taxon>
        <taxon>Agaricales</taxon>
        <taxon>Marasmiineae</taxon>
        <taxon>Mycenaceae</taxon>
        <taxon>Mycena</taxon>
    </lineage>
</organism>
<dbReference type="Proteomes" id="UP001219525">
    <property type="component" value="Unassembled WGS sequence"/>
</dbReference>
<evidence type="ECO:0000313" key="3">
    <source>
        <dbReference type="Proteomes" id="UP001219525"/>
    </source>
</evidence>
<gene>
    <name evidence="2" type="ORF">GGX14DRAFT_318068</name>
</gene>
<feature type="non-terminal residue" evidence="2">
    <location>
        <position position="192"/>
    </location>
</feature>
<dbReference type="EMBL" id="JARJCW010000003">
    <property type="protein sequence ID" value="KAJ7227140.1"/>
    <property type="molecule type" value="Genomic_DNA"/>
</dbReference>
<feature type="non-terminal residue" evidence="2">
    <location>
        <position position="1"/>
    </location>
</feature>
<dbReference type="AlphaFoldDB" id="A0AAD6YRF3"/>
<protein>
    <submittedName>
        <fullName evidence="2">Uncharacterized protein</fullName>
    </submittedName>
</protein>